<evidence type="ECO:0000256" key="4">
    <source>
        <dbReference type="ARBA" id="ARBA00023136"/>
    </source>
</evidence>
<keyword evidence="7" id="KW-1185">Reference proteome</keyword>
<dbReference type="OrthoDB" id="2454358at2"/>
<dbReference type="AlphaFoldDB" id="A0A3S9ADV5"/>
<dbReference type="GO" id="GO:0016020">
    <property type="term" value="C:membrane"/>
    <property type="evidence" value="ECO:0007669"/>
    <property type="project" value="UniProtKB-SubCell"/>
</dbReference>
<protein>
    <submittedName>
        <fullName evidence="6">DoxX family protein</fullName>
    </submittedName>
</protein>
<evidence type="ECO:0000313" key="6">
    <source>
        <dbReference type="EMBL" id="AZN43881.1"/>
    </source>
</evidence>
<feature type="transmembrane region" description="Helical" evidence="5">
    <location>
        <begin position="6"/>
        <end position="24"/>
    </location>
</feature>
<keyword evidence="4 5" id="KW-0472">Membrane</keyword>
<evidence type="ECO:0000256" key="2">
    <source>
        <dbReference type="ARBA" id="ARBA00022692"/>
    </source>
</evidence>
<sequence length="119" mass="12989">MHILSIVLQSWLLFSMVFFGVSKLTGAKHQVELFDSIKFPQWFRGVTGIVQVAAAAGLIIGYWYPAFAAWTGIGVGIMMLIAVLSHVRVKHSFGKVFPAVLNIAIAVAVLLLFADELSL</sequence>
<evidence type="ECO:0000256" key="1">
    <source>
        <dbReference type="ARBA" id="ARBA00004141"/>
    </source>
</evidence>
<evidence type="ECO:0000313" key="7">
    <source>
        <dbReference type="Proteomes" id="UP000272528"/>
    </source>
</evidence>
<dbReference type="KEGG" id="palb:EJC50_24000"/>
<proteinExistence type="predicted"/>
<comment type="subcellular location">
    <subcellularLocation>
        <location evidence="1">Membrane</location>
        <topology evidence="1">Multi-pass membrane protein</topology>
    </subcellularLocation>
</comment>
<feature type="transmembrane region" description="Helical" evidence="5">
    <location>
        <begin position="96"/>
        <end position="114"/>
    </location>
</feature>
<dbReference type="EMBL" id="CP034437">
    <property type="protein sequence ID" value="AZN43881.1"/>
    <property type="molecule type" value="Genomic_DNA"/>
</dbReference>
<dbReference type="InterPro" id="IPR032808">
    <property type="entry name" value="DoxX"/>
</dbReference>
<feature type="transmembrane region" description="Helical" evidence="5">
    <location>
        <begin position="70"/>
        <end position="89"/>
    </location>
</feature>
<feature type="transmembrane region" description="Helical" evidence="5">
    <location>
        <begin position="45"/>
        <end position="64"/>
    </location>
</feature>
<keyword evidence="2 5" id="KW-0812">Transmembrane</keyword>
<gene>
    <name evidence="6" type="ORF">EJC50_24000</name>
</gene>
<dbReference type="Proteomes" id="UP000272528">
    <property type="component" value="Chromosome"/>
</dbReference>
<name>A0A3S9ADV5_9BACL</name>
<evidence type="ECO:0000256" key="5">
    <source>
        <dbReference type="SAM" id="Phobius"/>
    </source>
</evidence>
<reference evidence="7" key="1">
    <citation type="submission" date="2018-12" db="EMBL/GenBank/DDBJ databases">
        <title>Genome sequence of Peanibacillus sp.</title>
        <authorList>
            <person name="Subramani G."/>
            <person name="Srinivasan S."/>
            <person name="Kim M.K."/>
        </authorList>
    </citation>
    <scope>NUCLEOTIDE SEQUENCE [LARGE SCALE GENOMIC DNA]</scope>
    <source>
        <strain evidence="7">18JY67-1</strain>
    </source>
</reference>
<accession>A0A3S9ADV5</accession>
<evidence type="ECO:0000256" key="3">
    <source>
        <dbReference type="ARBA" id="ARBA00022989"/>
    </source>
</evidence>
<dbReference type="Pfam" id="PF13564">
    <property type="entry name" value="DoxX_2"/>
    <property type="match status" value="1"/>
</dbReference>
<organism evidence="6 7">
    <name type="scientific">Paenibacillus albus</name>
    <dbReference type="NCBI Taxonomy" id="2495582"/>
    <lineage>
        <taxon>Bacteria</taxon>
        <taxon>Bacillati</taxon>
        <taxon>Bacillota</taxon>
        <taxon>Bacilli</taxon>
        <taxon>Bacillales</taxon>
        <taxon>Paenibacillaceae</taxon>
        <taxon>Paenibacillus</taxon>
    </lineage>
</organism>
<keyword evidence="3 5" id="KW-1133">Transmembrane helix</keyword>